<feature type="domain" description="FecR protein" evidence="2">
    <location>
        <begin position="109"/>
        <end position="200"/>
    </location>
</feature>
<keyword evidence="1" id="KW-1133">Transmembrane helix</keyword>
<name>A0ABU3QB66_9SPHN</name>
<proteinExistence type="predicted"/>
<feature type="transmembrane region" description="Helical" evidence="1">
    <location>
        <begin position="74"/>
        <end position="96"/>
    </location>
</feature>
<dbReference type="Pfam" id="PF16220">
    <property type="entry name" value="DUF4880"/>
    <property type="match status" value="1"/>
</dbReference>
<comment type="caution">
    <text evidence="4">The sequence shown here is derived from an EMBL/GenBank/DDBJ whole genome shotgun (WGS) entry which is preliminary data.</text>
</comment>
<evidence type="ECO:0000313" key="5">
    <source>
        <dbReference type="Proteomes" id="UP001259572"/>
    </source>
</evidence>
<organism evidence="4 5">
    <name type="scientific">Sphingosinicella rhizophila</name>
    <dbReference type="NCBI Taxonomy" id="3050082"/>
    <lineage>
        <taxon>Bacteria</taxon>
        <taxon>Pseudomonadati</taxon>
        <taxon>Pseudomonadota</taxon>
        <taxon>Alphaproteobacteria</taxon>
        <taxon>Sphingomonadales</taxon>
        <taxon>Sphingosinicellaceae</taxon>
        <taxon>Sphingosinicella</taxon>
    </lineage>
</organism>
<dbReference type="Gene3D" id="2.60.120.1440">
    <property type="match status" value="1"/>
</dbReference>
<evidence type="ECO:0000259" key="3">
    <source>
        <dbReference type="Pfam" id="PF16220"/>
    </source>
</evidence>
<evidence type="ECO:0000256" key="1">
    <source>
        <dbReference type="SAM" id="Phobius"/>
    </source>
</evidence>
<dbReference type="Gene3D" id="3.55.50.30">
    <property type="match status" value="1"/>
</dbReference>
<keyword evidence="5" id="KW-1185">Reference proteome</keyword>
<dbReference type="PIRSF" id="PIRSF018266">
    <property type="entry name" value="FecR"/>
    <property type="match status" value="1"/>
</dbReference>
<feature type="domain" description="FecR N-terminal" evidence="3">
    <location>
        <begin position="10"/>
        <end position="49"/>
    </location>
</feature>
<dbReference type="Proteomes" id="UP001259572">
    <property type="component" value="Unassembled WGS sequence"/>
</dbReference>
<dbReference type="InterPro" id="IPR006860">
    <property type="entry name" value="FecR"/>
</dbReference>
<dbReference type="Pfam" id="PF04773">
    <property type="entry name" value="FecR"/>
    <property type="match status" value="1"/>
</dbReference>
<evidence type="ECO:0000259" key="2">
    <source>
        <dbReference type="Pfam" id="PF04773"/>
    </source>
</evidence>
<keyword evidence="1" id="KW-0812">Transmembrane</keyword>
<dbReference type="PANTHER" id="PTHR30273:SF2">
    <property type="entry name" value="PROTEIN FECR"/>
    <property type="match status" value="1"/>
</dbReference>
<evidence type="ECO:0000313" key="4">
    <source>
        <dbReference type="EMBL" id="MDT9600614.1"/>
    </source>
</evidence>
<keyword evidence="1" id="KW-0472">Membrane</keyword>
<accession>A0ABU3QB66</accession>
<dbReference type="EMBL" id="JAVUPU010000010">
    <property type="protein sequence ID" value="MDT9600614.1"/>
    <property type="molecule type" value="Genomic_DNA"/>
</dbReference>
<gene>
    <name evidence="4" type="ORF">RQX22_16760</name>
</gene>
<dbReference type="RefSeq" id="WP_315727967.1">
    <property type="nucleotide sequence ID" value="NZ_JAVUPU010000010.1"/>
</dbReference>
<dbReference type="PANTHER" id="PTHR30273">
    <property type="entry name" value="PERIPLASMIC SIGNAL SENSOR AND SIGMA FACTOR ACTIVATOR FECR-RELATED"/>
    <property type="match status" value="1"/>
</dbReference>
<dbReference type="InterPro" id="IPR032623">
    <property type="entry name" value="FecR_N"/>
</dbReference>
<protein>
    <submittedName>
        <fullName evidence="4">FecR domain-containing protein</fullName>
    </submittedName>
</protein>
<reference evidence="4 5" key="1">
    <citation type="submission" date="2023-05" db="EMBL/GenBank/DDBJ databases">
        <authorList>
            <person name="Guo Y."/>
        </authorList>
    </citation>
    <scope>NUCLEOTIDE SEQUENCE [LARGE SCALE GENOMIC DNA]</scope>
    <source>
        <strain evidence="4 5">GR2756</strain>
    </source>
</reference>
<sequence length="319" mass="34711">MSRASDAAGEARAWILTLGRDPSDDQLAAFELWRNADTRHDQAYRDARQVWSALGRTETAREGSWREETKRPRFARYAFPAAGAALAASLVAALMIGTPSPPDAVPLHVETRVAETRSMQLADNSRIHVGARSTLEVAVTNRGRQVALNQGQAFFEVAKDPARPFTVLAGDAVVRVLGTKFDVRRVGSGAEVSVLEGRVEVSRRSGGAIRVLTAGQQAGYDSEHGLTPTRNVNEPGGWRQGRLRYADAPLRDVVADVNRYSPTPVRLASEAVGDLRVTASFRTSNIDDLARNLEHALPVQARTEPDGDILLSMKEARQP</sequence>
<dbReference type="InterPro" id="IPR012373">
    <property type="entry name" value="Ferrdict_sens_TM"/>
</dbReference>